<evidence type="ECO:0000256" key="7">
    <source>
        <dbReference type="ARBA" id="ARBA00023080"/>
    </source>
</evidence>
<feature type="region of interest" description="Disordered" evidence="11">
    <location>
        <begin position="124"/>
        <end position="232"/>
    </location>
</feature>
<feature type="binding site" evidence="9">
    <location>
        <position position="554"/>
    </location>
    <ligand>
        <name>substrate</name>
    </ligand>
</feature>
<accession>A0A830HL31</accession>
<feature type="compositionally biased region" description="Low complexity" evidence="11">
    <location>
        <begin position="62"/>
        <end position="89"/>
    </location>
</feature>
<keyword evidence="5" id="KW-0378">Hydrolase</keyword>
<dbReference type="NCBIfam" id="TIGR01429">
    <property type="entry name" value="AMP_deaminase"/>
    <property type="match status" value="1"/>
</dbReference>
<dbReference type="InterPro" id="IPR032466">
    <property type="entry name" value="Metal_Hydrolase"/>
</dbReference>
<dbReference type="Gene3D" id="3.20.20.140">
    <property type="entry name" value="Metal-dependent hydrolases"/>
    <property type="match status" value="1"/>
</dbReference>
<evidence type="ECO:0000256" key="5">
    <source>
        <dbReference type="ARBA" id="ARBA00022801"/>
    </source>
</evidence>
<dbReference type="InterPro" id="IPR006329">
    <property type="entry name" value="AMPD"/>
</dbReference>
<evidence type="ECO:0000256" key="9">
    <source>
        <dbReference type="PIRSR" id="PIRSR606329-2"/>
    </source>
</evidence>
<feature type="region of interest" description="Disordered" evidence="11">
    <location>
        <begin position="35"/>
        <end position="89"/>
    </location>
</feature>
<dbReference type="UniPathway" id="UPA00591">
    <property type="reaction ID" value="UER00663"/>
</dbReference>
<keyword evidence="7" id="KW-0546">Nucleotide metabolism</keyword>
<feature type="binding site" evidence="9">
    <location>
        <position position="841"/>
    </location>
    <ligand>
        <name>substrate</name>
    </ligand>
</feature>
<dbReference type="GO" id="GO:0046033">
    <property type="term" value="P:AMP metabolic process"/>
    <property type="evidence" value="ECO:0007669"/>
    <property type="project" value="TreeGrafter"/>
</dbReference>
<dbReference type="Pfam" id="PF19326">
    <property type="entry name" value="AMP_deaminase"/>
    <property type="match status" value="1"/>
</dbReference>
<dbReference type="PANTHER" id="PTHR11359:SF0">
    <property type="entry name" value="AMP DEAMINASE"/>
    <property type="match status" value="1"/>
</dbReference>
<keyword evidence="4 10" id="KW-0479">Metal-binding</keyword>
<dbReference type="OrthoDB" id="1723809at2759"/>
<dbReference type="FunFam" id="4.10.800.20:FF:000001">
    <property type="entry name" value="AMP deaminase"/>
    <property type="match status" value="1"/>
</dbReference>
<feature type="binding site" evidence="10">
    <location>
        <position position="838"/>
    </location>
    <ligand>
        <name>Zn(2+)</name>
        <dbReference type="ChEBI" id="CHEBI:29105"/>
        <note>catalytic</note>
    </ligand>
</feature>
<dbReference type="GO" id="GO:0032264">
    <property type="term" value="P:IMP salvage"/>
    <property type="evidence" value="ECO:0007669"/>
    <property type="project" value="UniProtKB-UniPathway"/>
</dbReference>
<feature type="binding site" evidence="10">
    <location>
        <position position="554"/>
    </location>
    <ligand>
        <name>Zn(2+)</name>
        <dbReference type="ChEBI" id="CHEBI:29105"/>
        <note>catalytic</note>
    </ligand>
</feature>
<evidence type="ECO:0000313" key="12">
    <source>
        <dbReference type="EMBL" id="GHP07582.1"/>
    </source>
</evidence>
<feature type="binding site" evidence="9">
    <location>
        <begin position="916"/>
        <end position="919"/>
    </location>
    <ligand>
        <name>substrate</name>
    </ligand>
</feature>
<keyword evidence="6 10" id="KW-0862">Zinc</keyword>
<sequence>MAPPPSSVFVGGAAVSLCVAASLTGYYFGRYFADSSSSSQQQQKHQRRVAFNINSPEKNKPKQQQQQQQSPNNTSNQQERSSQNNNEAQASSLYHRANSGLLHELLEQEQLEQQNSDDEEIDFEFDDEDNDFPTSPRESVTFLSKQQSPPSREQSSDTTNAVIGSHRGPPPRSPPRNEKNVHQQDSASMLVSSSLPVPLPILTPTMAGDDDDDDDGNVHSYPPSPMISRTKNAALLPMEIARERTASYAQRVSSSAESVLHREEDDEISTASPTRAALGEASADSAGMDSNGSTPSTMQLPHASRVSMTSPATPKRSRAVIALQSEADAIPFRRLILTPTTEEAATIAGQVSDTPTSRVPAGARSSVDHTTMLAHDSIDAMRGCFLLKEMLKLRSKYLWLPSKDAEIQNMHTGLNESMERDGGLPREPRMGMSPFWALDDDQTTTMPTLDTAKEYEMLDGVFHVFPASSEERTWDTACHRPPARRAGEFFQDFHNVLHTIQGGAATSFAQRRLLFLEETFRLHRHLNSDKEFLTQKACPHRDFYNVRKVDTHVHHTACMNQKHLLRFIKRKLKEEKAAEQQHKIDEQAAPPRTVITRDGQGLTLRQVFESIGLSSYDLNIDLLDMHAHSQRNQTFHRFDRFNLKYNPIGQSRLREVFLKYDNDVNGTFLAQITNEVYSDLCSNKYSAAEYRVSIYGRSRAEWDRLAAWALDHSLVCENVVYHIQVPRLYSVYHENKLLTCFEDMLRNIFEPLFEVSRDPSSNPKLHRFLQLVVSFDSVDDESKVERRVNKTHNLTPASWRNRHNPSYAYYLWYMYANLYSLNSYRESRGLRTFALRPHCGEAGDIDHLCVGFLLAQSIAHGINLRKNPGIQYLYYLAQIGLHVSPLSNNSLFLDYHRNPFPMFFERGLNVSLSTDDPLQIHLTREPLVEEFAVAAQVWKLSSCDICEIARNSVVQSGFPAHIKRFWLGDARRSPEDDTRWPCWYDRAGSCPRTVSLALRRSGGGGGRTMVDTVRTLRCCLETAYAPCDWGNDIRQTNVPDVRIQFRHDTHERELDELLRSAWRFNDGGTM</sequence>
<dbReference type="EMBL" id="BNJQ01000017">
    <property type="protein sequence ID" value="GHP07582.1"/>
    <property type="molecule type" value="Genomic_DNA"/>
</dbReference>
<evidence type="ECO:0000256" key="3">
    <source>
        <dbReference type="ARBA" id="ARBA00012775"/>
    </source>
</evidence>
<feature type="compositionally biased region" description="Polar residues" evidence="11">
    <location>
        <begin position="288"/>
        <end position="299"/>
    </location>
</feature>
<evidence type="ECO:0000313" key="13">
    <source>
        <dbReference type="Proteomes" id="UP000660262"/>
    </source>
</evidence>
<feature type="binding site" evidence="10">
    <location>
        <position position="552"/>
    </location>
    <ligand>
        <name>Zn(2+)</name>
        <dbReference type="ChEBI" id="CHEBI:29105"/>
        <note>catalytic</note>
    </ligand>
</feature>
<dbReference type="GO" id="GO:0046872">
    <property type="term" value="F:metal ion binding"/>
    <property type="evidence" value="ECO:0007669"/>
    <property type="project" value="UniProtKB-KW"/>
</dbReference>
<name>A0A830HL31_9CHLO</name>
<dbReference type="EC" id="3.5.4.6" evidence="3"/>
<evidence type="ECO:0000256" key="8">
    <source>
        <dbReference type="PIRSR" id="PIRSR606329-1"/>
    </source>
</evidence>
<evidence type="ECO:0000256" key="10">
    <source>
        <dbReference type="PIRSR" id="PIRSR606329-3"/>
    </source>
</evidence>
<evidence type="ECO:0000256" key="11">
    <source>
        <dbReference type="SAM" id="MobiDB-lite"/>
    </source>
</evidence>
<comment type="caution">
    <text evidence="12">The sequence shown here is derived from an EMBL/GenBank/DDBJ whole genome shotgun (WGS) entry which is preliminary data.</text>
</comment>
<dbReference type="InterPro" id="IPR006650">
    <property type="entry name" value="A/AMP_deam_AS"/>
</dbReference>
<dbReference type="PANTHER" id="PTHR11359">
    <property type="entry name" value="AMP DEAMINASE"/>
    <property type="match status" value="1"/>
</dbReference>
<protein>
    <recommendedName>
        <fullName evidence="3">AMP deaminase</fullName>
        <ecNumber evidence="3">3.5.4.6</ecNumber>
    </recommendedName>
</protein>
<dbReference type="GO" id="GO:0005829">
    <property type="term" value="C:cytosol"/>
    <property type="evidence" value="ECO:0007669"/>
    <property type="project" value="TreeGrafter"/>
</dbReference>
<dbReference type="SUPFAM" id="SSF51556">
    <property type="entry name" value="Metallo-dependent hydrolases"/>
    <property type="match status" value="1"/>
</dbReference>
<feature type="binding site" evidence="10">
    <location>
        <position position="915"/>
    </location>
    <ligand>
        <name>Zn(2+)</name>
        <dbReference type="ChEBI" id="CHEBI:29105"/>
        <note>catalytic</note>
    </ligand>
</feature>
<feature type="compositionally biased region" description="Low complexity" evidence="11">
    <location>
        <begin position="188"/>
        <end position="206"/>
    </location>
</feature>
<dbReference type="PROSITE" id="PS00485">
    <property type="entry name" value="A_DEAMINASE"/>
    <property type="match status" value="1"/>
</dbReference>
<dbReference type="Proteomes" id="UP000660262">
    <property type="component" value="Unassembled WGS sequence"/>
</dbReference>
<comment type="similarity">
    <text evidence="2">Belongs to the metallo-dependent hydrolases superfamily. Adenosine and AMP deaminases family.</text>
</comment>
<keyword evidence="13" id="KW-1185">Reference proteome</keyword>
<dbReference type="AlphaFoldDB" id="A0A830HL31"/>
<proteinExistence type="inferred from homology"/>
<evidence type="ECO:0000256" key="1">
    <source>
        <dbReference type="ARBA" id="ARBA00004955"/>
    </source>
</evidence>
<dbReference type="GO" id="GO:0003876">
    <property type="term" value="F:AMP deaminase activity"/>
    <property type="evidence" value="ECO:0007669"/>
    <property type="project" value="UniProtKB-EC"/>
</dbReference>
<dbReference type="Gene3D" id="4.10.800.20">
    <property type="match status" value="1"/>
</dbReference>
<comment type="pathway">
    <text evidence="1">Purine metabolism; IMP biosynthesis via salvage pathway; IMP from AMP: step 1/1.</text>
</comment>
<organism evidence="12 13">
    <name type="scientific">Pycnococcus provasolii</name>
    <dbReference type="NCBI Taxonomy" id="41880"/>
    <lineage>
        <taxon>Eukaryota</taxon>
        <taxon>Viridiplantae</taxon>
        <taxon>Chlorophyta</taxon>
        <taxon>Pseudoscourfieldiophyceae</taxon>
        <taxon>Pseudoscourfieldiales</taxon>
        <taxon>Pycnococcaceae</taxon>
        <taxon>Pycnococcus</taxon>
    </lineage>
</organism>
<evidence type="ECO:0000256" key="2">
    <source>
        <dbReference type="ARBA" id="ARBA00006676"/>
    </source>
</evidence>
<feature type="compositionally biased region" description="Polar residues" evidence="11">
    <location>
        <begin position="136"/>
        <end position="162"/>
    </location>
</feature>
<feature type="active site" description="Proton acceptor" evidence="8">
    <location>
        <position position="860"/>
    </location>
</feature>
<evidence type="ECO:0000256" key="6">
    <source>
        <dbReference type="ARBA" id="ARBA00022833"/>
    </source>
</evidence>
<comment type="cofactor">
    <cofactor evidence="10">
        <name>Zn(2+)</name>
        <dbReference type="ChEBI" id="CHEBI:29105"/>
    </cofactor>
    <text evidence="10">Binds 1 zinc ion per subunit.</text>
</comment>
<reference evidence="12" key="1">
    <citation type="submission" date="2020-10" db="EMBL/GenBank/DDBJ databases">
        <title>Unveiling of a novel bifunctional photoreceptor, Dualchrome1, isolated from a cosmopolitan green alga.</title>
        <authorList>
            <person name="Suzuki S."/>
            <person name="Kawachi M."/>
        </authorList>
    </citation>
    <scope>NUCLEOTIDE SEQUENCE</scope>
    <source>
        <strain evidence="12">NIES 2893</strain>
    </source>
</reference>
<feature type="region of interest" description="Disordered" evidence="11">
    <location>
        <begin position="255"/>
        <end position="317"/>
    </location>
</feature>
<evidence type="ECO:0000256" key="4">
    <source>
        <dbReference type="ARBA" id="ARBA00022723"/>
    </source>
</evidence>
<gene>
    <name evidence="12" type="ORF">PPROV_000632400</name>
</gene>